<dbReference type="InterPro" id="IPR036849">
    <property type="entry name" value="Enolase-like_C_sf"/>
</dbReference>
<dbReference type="Pfam" id="PF00113">
    <property type="entry name" value="Enolase_C"/>
    <property type="match status" value="1"/>
</dbReference>
<evidence type="ECO:0000256" key="3">
    <source>
        <dbReference type="ARBA" id="ARBA00012058"/>
    </source>
</evidence>
<gene>
    <name evidence="7" type="ORF">A0H76_1141</name>
</gene>
<dbReference type="AlphaFoldDB" id="A0A1X0QHV5"/>
<feature type="domain" description="Enolase C-terminal TIM barrel" evidence="6">
    <location>
        <begin position="13"/>
        <end position="81"/>
    </location>
</feature>
<comment type="caution">
    <text evidence="7">The sequence shown here is derived from an EMBL/GenBank/DDBJ whole genome shotgun (WGS) entry which is preliminary data.</text>
</comment>
<name>A0A1X0QHV5_9MICR</name>
<organism evidence="7 8">
    <name type="scientific">Hepatospora eriocheir</name>
    <dbReference type="NCBI Taxonomy" id="1081669"/>
    <lineage>
        <taxon>Eukaryota</taxon>
        <taxon>Fungi</taxon>
        <taxon>Fungi incertae sedis</taxon>
        <taxon>Microsporidia</taxon>
        <taxon>Hepatosporidae</taxon>
        <taxon>Hepatospora</taxon>
    </lineage>
</organism>
<dbReference type="EMBL" id="LTAI01000246">
    <property type="protein sequence ID" value="ORD99265.1"/>
    <property type="molecule type" value="Genomic_DNA"/>
</dbReference>
<dbReference type="GO" id="GO:0004634">
    <property type="term" value="F:phosphopyruvate hydratase activity"/>
    <property type="evidence" value="ECO:0007669"/>
    <property type="project" value="UniProtKB-EC"/>
</dbReference>
<evidence type="ECO:0000256" key="4">
    <source>
        <dbReference type="ARBA" id="ARBA00023152"/>
    </source>
</evidence>
<dbReference type="Gene3D" id="3.20.20.120">
    <property type="entry name" value="Enolase-like C-terminal domain"/>
    <property type="match status" value="1"/>
</dbReference>
<evidence type="ECO:0000259" key="6">
    <source>
        <dbReference type="Pfam" id="PF00113"/>
    </source>
</evidence>
<comment type="pathway">
    <text evidence="1">Carbohydrate degradation; glycolysis; pyruvate from D-glyceraldehyde 3-phosphate: step 4/5.</text>
</comment>
<dbReference type="VEuPathDB" id="MicrosporidiaDB:A0H76_1141"/>
<evidence type="ECO:0000256" key="1">
    <source>
        <dbReference type="ARBA" id="ARBA00005031"/>
    </source>
</evidence>
<dbReference type="GO" id="GO:0006096">
    <property type="term" value="P:glycolytic process"/>
    <property type="evidence" value="ECO:0007669"/>
    <property type="project" value="UniProtKB-UniPathway"/>
</dbReference>
<protein>
    <recommendedName>
        <fullName evidence="3">phosphopyruvate hydratase</fullName>
        <ecNumber evidence="3">4.2.1.11</ecNumber>
    </recommendedName>
</protein>
<keyword evidence="5" id="KW-0456">Lyase</keyword>
<dbReference type="UniPathway" id="UPA00109">
    <property type="reaction ID" value="UER00187"/>
</dbReference>
<evidence type="ECO:0000313" key="8">
    <source>
        <dbReference type="Proteomes" id="UP000192501"/>
    </source>
</evidence>
<dbReference type="SUPFAM" id="SSF51604">
    <property type="entry name" value="Enolase C-terminal domain-like"/>
    <property type="match status" value="1"/>
</dbReference>
<comment type="similarity">
    <text evidence="2">Belongs to the enolase family.</text>
</comment>
<evidence type="ECO:0000256" key="5">
    <source>
        <dbReference type="ARBA" id="ARBA00023239"/>
    </source>
</evidence>
<proteinExistence type="inferred from homology"/>
<sequence>MLNDVANQLNLNDLEVSLNVSANNFSKIINSEFIYSFDGYIFNTDELIDYYVNLIESYKGLIFSIKDPFNENDIRGWNKFWYSFDWGPKLCLGPMRRNTRIFRFGAI</sequence>
<dbReference type="Proteomes" id="UP000192501">
    <property type="component" value="Unassembled WGS sequence"/>
</dbReference>
<accession>A0A1X0QHV5</accession>
<dbReference type="EC" id="4.2.1.11" evidence="3"/>
<dbReference type="InterPro" id="IPR020810">
    <property type="entry name" value="Enolase_C"/>
</dbReference>
<dbReference type="VEuPathDB" id="MicrosporidiaDB:HERIO_787"/>
<keyword evidence="4" id="KW-0324">Glycolysis</keyword>
<reference evidence="7 8" key="1">
    <citation type="journal article" date="2017" name="Environ. Microbiol.">
        <title>Decay of the glycolytic pathway and adaptation to intranuclear parasitism within Enterocytozoonidae microsporidia.</title>
        <authorList>
            <person name="Wiredu Boakye D."/>
            <person name="Jaroenlak P."/>
            <person name="Prachumwat A."/>
            <person name="Williams T.A."/>
            <person name="Bateman K.S."/>
            <person name="Itsathitphaisarn O."/>
            <person name="Sritunyalucksana K."/>
            <person name="Paszkiewicz K.H."/>
            <person name="Moore K.A."/>
            <person name="Stentiford G.D."/>
            <person name="Williams B.A."/>
        </authorList>
    </citation>
    <scope>NUCLEOTIDE SEQUENCE [LARGE SCALE GENOMIC DNA]</scope>
    <source>
        <strain evidence="8">canceri</strain>
    </source>
</reference>
<evidence type="ECO:0000256" key="2">
    <source>
        <dbReference type="ARBA" id="ARBA00009604"/>
    </source>
</evidence>
<evidence type="ECO:0000313" key="7">
    <source>
        <dbReference type="EMBL" id="ORD99265.1"/>
    </source>
</evidence>